<comment type="caution">
    <text evidence="7">The sequence shown here is derived from an EMBL/GenBank/DDBJ whole genome shotgun (WGS) entry which is preliminary data.</text>
</comment>
<feature type="region of interest" description="Disordered" evidence="5">
    <location>
        <begin position="214"/>
        <end position="275"/>
    </location>
</feature>
<proteinExistence type="predicted"/>
<dbReference type="InterPro" id="IPR000719">
    <property type="entry name" value="Prot_kinase_dom"/>
</dbReference>
<feature type="compositionally biased region" description="Low complexity" evidence="5">
    <location>
        <begin position="76"/>
        <end position="90"/>
    </location>
</feature>
<feature type="compositionally biased region" description="Polar residues" evidence="5">
    <location>
        <begin position="51"/>
        <end position="75"/>
    </location>
</feature>
<sequence>MLRNTNGYSDYQPVTPPGDKPLPAKASSVAVAGIAAKASPIINNNNSNTNDHGQLNRTPSLDGTTIRGSPPNNTINTQNMTSASSTNMTSHTLRTNNTGANRFNNSSANLIEVKKNSNGSDTGRGSLMEGIQRASPVEILRASPPVEVSNNLNQNNNPNNQVSSPFEVSINRASPAVEGGNGSISPMDVHQGSPFENAKVTPFEVGTGSPFEALRGPLFEAPRGPPAAHSNQVSNNNMQTSASPLGNGAIQQSPQGIQNQQNQQSQHYHQQHQNNASQQTYFNHVNINNNKRGGSPFEVRASPVEVTKISPIEPMRASPVEVRGPVQPTHPVQAQHTYGAPRVPGQGVAHSPLGIQVAPQAPQAAAAVIRGFQTIERHVDERLEHETEETLLRRIKADIVVMCQERGLPAEGEKKVLIQALLDWQKAKPVPGPSTPKLCSIQPAMVVQNKAPINTVYLNSLLQDGNFQGEIAYEQLTVGKKLGSGGFKDCYAGTYMGEAVAIGELRVQNFTEMDIQEMKHEINVLKQLRHENIIRFIGVCTNVKHLCIVTELCENGDLYDFMRKTKKPTFGRLIMYMHDIALACAYLHTRRPSIIHRDMKSMNVLISSDDRAKINDFGLARIRPRANASLHTQCGTPNWQAPEFWSPNPRYTEKVDVYACGLIYWEILSWAELGYPYHNLTEHQLYEAVRDKEERPPLEKLKKYPQSLLSLIQDMWRKDPKKRPSMSHVVDRLADYLE</sequence>
<keyword evidence="2" id="KW-0547">Nucleotide-binding</keyword>
<dbReference type="PROSITE" id="PS50011">
    <property type="entry name" value="PROTEIN_KINASE_DOM"/>
    <property type="match status" value="1"/>
</dbReference>
<dbReference type="Proteomes" id="UP000717515">
    <property type="component" value="Unassembled WGS sequence"/>
</dbReference>
<dbReference type="PANTHER" id="PTHR44329:SF288">
    <property type="entry name" value="MITOGEN-ACTIVATED PROTEIN KINASE KINASE KINASE 20"/>
    <property type="match status" value="1"/>
</dbReference>
<feature type="compositionally biased region" description="Polar residues" evidence="5">
    <location>
        <begin position="91"/>
        <end position="105"/>
    </location>
</feature>
<dbReference type="EMBL" id="JAIFTL010000221">
    <property type="protein sequence ID" value="KAG9321192.1"/>
    <property type="molecule type" value="Genomic_DNA"/>
</dbReference>
<dbReference type="InterPro" id="IPR008271">
    <property type="entry name" value="Ser/Thr_kinase_AS"/>
</dbReference>
<dbReference type="Gene3D" id="1.10.510.10">
    <property type="entry name" value="Transferase(Phosphotransferase) domain 1"/>
    <property type="match status" value="1"/>
</dbReference>
<dbReference type="InterPro" id="IPR001245">
    <property type="entry name" value="Ser-Thr/Tyr_kinase_cat_dom"/>
</dbReference>
<feature type="compositionally biased region" description="Low complexity" evidence="5">
    <location>
        <begin position="251"/>
        <end position="275"/>
    </location>
</feature>
<protein>
    <recommendedName>
        <fullName evidence="6">Protein kinase domain-containing protein</fullName>
    </recommendedName>
</protein>
<dbReference type="CDD" id="cd13999">
    <property type="entry name" value="STKc_MAP3K-like"/>
    <property type="match status" value="1"/>
</dbReference>
<evidence type="ECO:0000256" key="3">
    <source>
        <dbReference type="ARBA" id="ARBA00022777"/>
    </source>
</evidence>
<organism evidence="7 8">
    <name type="scientific">Mortierella alpina</name>
    <name type="common">Oleaginous fungus</name>
    <name type="synonym">Mortierella renispora</name>
    <dbReference type="NCBI Taxonomy" id="64518"/>
    <lineage>
        <taxon>Eukaryota</taxon>
        <taxon>Fungi</taxon>
        <taxon>Fungi incertae sedis</taxon>
        <taxon>Mucoromycota</taxon>
        <taxon>Mortierellomycotina</taxon>
        <taxon>Mortierellomycetes</taxon>
        <taxon>Mortierellales</taxon>
        <taxon>Mortierellaceae</taxon>
        <taxon>Mortierella</taxon>
    </lineage>
</organism>
<dbReference type="AlphaFoldDB" id="A0A9P8A2M6"/>
<evidence type="ECO:0000256" key="1">
    <source>
        <dbReference type="ARBA" id="ARBA00022679"/>
    </source>
</evidence>
<feature type="region of interest" description="Disordered" evidence="5">
    <location>
        <begin position="1"/>
        <end position="25"/>
    </location>
</feature>
<keyword evidence="1" id="KW-0808">Transferase</keyword>
<feature type="compositionally biased region" description="Polar residues" evidence="5">
    <location>
        <begin position="229"/>
        <end position="244"/>
    </location>
</feature>
<evidence type="ECO:0000313" key="8">
    <source>
        <dbReference type="Proteomes" id="UP000717515"/>
    </source>
</evidence>
<dbReference type="Gene3D" id="3.30.200.20">
    <property type="entry name" value="Phosphorylase Kinase, domain 1"/>
    <property type="match status" value="1"/>
</dbReference>
<dbReference type="PANTHER" id="PTHR44329">
    <property type="entry name" value="SERINE/THREONINE-PROTEIN KINASE TNNI3K-RELATED"/>
    <property type="match status" value="1"/>
</dbReference>
<keyword evidence="4" id="KW-0067">ATP-binding</keyword>
<gene>
    <name evidence="7" type="ORF">KVV02_005377</name>
</gene>
<feature type="domain" description="Protein kinase" evidence="6">
    <location>
        <begin position="476"/>
        <end position="737"/>
    </location>
</feature>
<dbReference type="SUPFAM" id="SSF56112">
    <property type="entry name" value="Protein kinase-like (PK-like)"/>
    <property type="match status" value="1"/>
</dbReference>
<accession>A0A9P8A2M6</accession>
<keyword evidence="3" id="KW-0418">Kinase</keyword>
<dbReference type="GO" id="GO:0005524">
    <property type="term" value="F:ATP binding"/>
    <property type="evidence" value="ECO:0007669"/>
    <property type="project" value="UniProtKB-KW"/>
</dbReference>
<dbReference type="SMART" id="SM00220">
    <property type="entry name" value="S_TKc"/>
    <property type="match status" value="1"/>
</dbReference>
<reference evidence="7" key="1">
    <citation type="submission" date="2021-07" db="EMBL/GenBank/DDBJ databases">
        <title>Draft genome of Mortierella alpina, strain LL118, isolated from an aspen leaf litter sample.</title>
        <authorList>
            <person name="Yang S."/>
            <person name="Vinatzer B.A."/>
        </authorList>
    </citation>
    <scope>NUCLEOTIDE SEQUENCE</scope>
    <source>
        <strain evidence="7">LL118</strain>
    </source>
</reference>
<evidence type="ECO:0000256" key="2">
    <source>
        <dbReference type="ARBA" id="ARBA00022741"/>
    </source>
</evidence>
<evidence type="ECO:0000313" key="7">
    <source>
        <dbReference type="EMBL" id="KAG9321192.1"/>
    </source>
</evidence>
<evidence type="ECO:0000256" key="4">
    <source>
        <dbReference type="ARBA" id="ARBA00022840"/>
    </source>
</evidence>
<feature type="region of interest" description="Disordered" evidence="5">
    <location>
        <begin position="173"/>
        <end position="195"/>
    </location>
</feature>
<dbReference type="GO" id="GO:0004674">
    <property type="term" value="F:protein serine/threonine kinase activity"/>
    <property type="evidence" value="ECO:0007669"/>
    <property type="project" value="TreeGrafter"/>
</dbReference>
<dbReference type="PROSITE" id="PS00108">
    <property type="entry name" value="PROTEIN_KINASE_ST"/>
    <property type="match status" value="1"/>
</dbReference>
<dbReference type="InterPro" id="IPR051681">
    <property type="entry name" value="Ser/Thr_Kinases-Pseudokinases"/>
</dbReference>
<evidence type="ECO:0000259" key="6">
    <source>
        <dbReference type="PROSITE" id="PS50011"/>
    </source>
</evidence>
<feature type="region of interest" description="Disordered" evidence="5">
    <location>
        <begin position="41"/>
        <end position="105"/>
    </location>
</feature>
<evidence type="ECO:0000256" key="5">
    <source>
        <dbReference type="SAM" id="MobiDB-lite"/>
    </source>
</evidence>
<dbReference type="InterPro" id="IPR011009">
    <property type="entry name" value="Kinase-like_dom_sf"/>
</dbReference>
<dbReference type="PRINTS" id="PR00109">
    <property type="entry name" value="TYRKINASE"/>
</dbReference>
<name>A0A9P8A2M6_MORAP</name>
<dbReference type="Pfam" id="PF07714">
    <property type="entry name" value="PK_Tyr_Ser-Thr"/>
    <property type="match status" value="1"/>
</dbReference>